<dbReference type="PANTHER" id="PTHR10948">
    <property type="entry name" value="TRANSPOSASE"/>
    <property type="match status" value="1"/>
</dbReference>
<evidence type="ECO:0000313" key="2">
    <source>
        <dbReference type="Proteomes" id="UP000053586"/>
    </source>
</evidence>
<dbReference type="eggNOG" id="COG2826">
    <property type="taxonomic scope" value="Bacteria"/>
</dbReference>
<dbReference type="PANTHER" id="PTHR10948:SF23">
    <property type="entry name" value="TRANSPOSASE INSI FOR INSERTION SEQUENCE ELEMENT IS30A-RELATED"/>
    <property type="match status" value="1"/>
</dbReference>
<gene>
    <name evidence="1" type="ORF">GPUN_1580</name>
</gene>
<dbReference type="GO" id="GO:0004803">
    <property type="term" value="F:transposase activity"/>
    <property type="evidence" value="ECO:0007669"/>
    <property type="project" value="TreeGrafter"/>
</dbReference>
<comment type="caution">
    <text evidence="1">The sequence shown here is derived from an EMBL/GenBank/DDBJ whole genome shotgun (WGS) entry which is preliminary data.</text>
</comment>
<accession>H5TBM0</accession>
<dbReference type="Proteomes" id="UP000053586">
    <property type="component" value="Unassembled WGS sequence"/>
</dbReference>
<proteinExistence type="predicted"/>
<dbReference type="AlphaFoldDB" id="H5TBM0"/>
<dbReference type="GO" id="GO:0032196">
    <property type="term" value="P:transposition"/>
    <property type="evidence" value="ECO:0007669"/>
    <property type="project" value="TreeGrafter"/>
</dbReference>
<sequence length="63" mass="7184">MCPANSTRTNSLIRQYFPKKTDLSLHSQARLSEVATQLNERPRKTLKFKTPSHMIEKSVALLA</sequence>
<name>H5TBM0_9ALTE</name>
<dbReference type="GO" id="GO:0005829">
    <property type="term" value="C:cytosol"/>
    <property type="evidence" value="ECO:0007669"/>
    <property type="project" value="TreeGrafter"/>
</dbReference>
<evidence type="ECO:0008006" key="3">
    <source>
        <dbReference type="Google" id="ProtNLM"/>
    </source>
</evidence>
<reference evidence="1 2" key="1">
    <citation type="journal article" date="2012" name="J. Bacteriol.">
        <title>Genome sequence of proteorhodopsin-containing sea ice bacterium Glaciecola punicea ACAM 611T.</title>
        <authorList>
            <person name="Qin Q.-L."/>
            <person name="Xie B.-B."/>
            <person name="Shu Y.-L."/>
            <person name="Rong J.-C."/>
            <person name="Zhao D.-L."/>
            <person name="Zhang X.-Y."/>
            <person name="Chen X.-L."/>
            <person name="Zhou B.-C."/>
            <person name="Zhanga Y.-Z."/>
        </authorList>
    </citation>
    <scope>NUCLEOTIDE SEQUENCE [LARGE SCALE GENOMIC DNA]</scope>
    <source>
        <strain evidence="1 2">ACAM 611</strain>
    </source>
</reference>
<dbReference type="InterPro" id="IPR051917">
    <property type="entry name" value="Transposase-Integrase"/>
</dbReference>
<keyword evidence="2" id="KW-1185">Reference proteome</keyword>
<evidence type="ECO:0000313" key="1">
    <source>
        <dbReference type="EMBL" id="GAB55697.1"/>
    </source>
</evidence>
<organism evidence="1 2">
    <name type="scientific">Glaciecola punicea ACAM 611</name>
    <dbReference type="NCBI Taxonomy" id="1121923"/>
    <lineage>
        <taxon>Bacteria</taxon>
        <taxon>Pseudomonadati</taxon>
        <taxon>Pseudomonadota</taxon>
        <taxon>Gammaproteobacteria</taxon>
        <taxon>Alteromonadales</taxon>
        <taxon>Alteromonadaceae</taxon>
        <taxon>Glaciecola</taxon>
    </lineage>
</organism>
<reference evidence="1 2" key="2">
    <citation type="journal article" date="2017" name="Antonie Van Leeuwenhoek">
        <title>Rhizobium rhizosphaerae sp. nov., a novel species isolated from rice rhizosphere.</title>
        <authorList>
            <person name="Zhao J.J."/>
            <person name="Zhang J."/>
            <person name="Zhang R.J."/>
            <person name="Zhang C.W."/>
            <person name="Yin H.Q."/>
            <person name="Zhang X.X."/>
        </authorList>
    </citation>
    <scope>NUCLEOTIDE SEQUENCE [LARGE SCALE GENOMIC DNA]</scope>
    <source>
        <strain evidence="1 2">ACAM 611</strain>
    </source>
</reference>
<protein>
    <recommendedName>
        <fullName evidence="3">Integrase catalytic domain-containing protein</fullName>
    </recommendedName>
</protein>
<dbReference type="EMBL" id="BAET01000014">
    <property type="protein sequence ID" value="GAB55697.1"/>
    <property type="molecule type" value="Genomic_DNA"/>
</dbReference>
<dbReference type="STRING" id="56804.BAE46_13700"/>